<dbReference type="Proteomes" id="UP000226431">
    <property type="component" value="Unassembled WGS sequence"/>
</dbReference>
<organism evidence="2 3">
    <name type="scientific">Ophiocordyceps camponoti-rufipedis</name>
    <dbReference type="NCBI Taxonomy" id="2004952"/>
    <lineage>
        <taxon>Eukaryota</taxon>
        <taxon>Fungi</taxon>
        <taxon>Dikarya</taxon>
        <taxon>Ascomycota</taxon>
        <taxon>Pezizomycotina</taxon>
        <taxon>Sordariomycetes</taxon>
        <taxon>Hypocreomycetidae</taxon>
        <taxon>Hypocreales</taxon>
        <taxon>Ophiocordycipitaceae</taxon>
        <taxon>Ophiocordyceps</taxon>
    </lineage>
</organism>
<comment type="caution">
    <text evidence="2">The sequence shown here is derived from an EMBL/GenBank/DDBJ whole genome shotgun (WGS) entry which is preliminary data.</text>
</comment>
<accession>A0A2C5Z5Z1</accession>
<feature type="domain" description="DUF7587" evidence="1">
    <location>
        <begin position="21"/>
        <end position="188"/>
    </location>
</feature>
<evidence type="ECO:0000313" key="2">
    <source>
        <dbReference type="EMBL" id="PHH75426.1"/>
    </source>
</evidence>
<keyword evidence="3" id="KW-1185">Reference proteome</keyword>
<reference evidence="2 3" key="1">
    <citation type="submission" date="2017-06" db="EMBL/GenBank/DDBJ databases">
        <title>Ant-infecting Ophiocordyceps genomes reveal a high diversity of potential behavioral manipulation genes and a possible major role for enterotoxins.</title>
        <authorList>
            <person name="De Bekker C."/>
            <person name="Evans H.C."/>
            <person name="Brachmann A."/>
            <person name="Hughes D.P."/>
        </authorList>
    </citation>
    <scope>NUCLEOTIDE SEQUENCE [LARGE SCALE GENOMIC DNA]</scope>
    <source>
        <strain evidence="2 3">Map16</strain>
    </source>
</reference>
<name>A0A2C5Z5Z1_9HYPO</name>
<dbReference type="InterPro" id="IPR056009">
    <property type="entry name" value="DUF7587"/>
</dbReference>
<evidence type="ECO:0000259" key="1">
    <source>
        <dbReference type="Pfam" id="PF24494"/>
    </source>
</evidence>
<sequence>MGESPLTIQDDRLVRLFTPAQRFYRVQTSSSLTVRKNCLDDFHAAGGCWHDKADCRLSKTSIERHLDINDLSYKHSHFISLYDNLQAAQSLAHVLRARGHTDIVIAVICIPMLRRSCIPVPGGKGITANTVFLPVLDYIDRSDHVLSVFSVEDARKKLGVSAVGRGSEWLAIGRIPREFVKAEVSWHDSQHRTMCMQVLSSAARD</sequence>
<proteinExistence type="predicted"/>
<dbReference type="AlphaFoldDB" id="A0A2C5Z5Z1"/>
<dbReference type="EMBL" id="NJES01000217">
    <property type="protein sequence ID" value="PHH75426.1"/>
    <property type="molecule type" value="Genomic_DNA"/>
</dbReference>
<dbReference type="Pfam" id="PF24494">
    <property type="entry name" value="DUF7587"/>
    <property type="match status" value="1"/>
</dbReference>
<gene>
    <name evidence="2" type="ORF">CDD80_2379</name>
</gene>
<evidence type="ECO:0000313" key="3">
    <source>
        <dbReference type="Proteomes" id="UP000226431"/>
    </source>
</evidence>
<protein>
    <recommendedName>
        <fullName evidence="1">DUF7587 domain-containing protein</fullName>
    </recommendedName>
</protein>